<keyword evidence="3" id="KW-0285">Flavoprotein</keyword>
<evidence type="ECO:0000256" key="4">
    <source>
        <dbReference type="ARBA" id="ARBA00022643"/>
    </source>
</evidence>
<evidence type="ECO:0000256" key="1">
    <source>
        <dbReference type="ARBA" id="ARBA00001917"/>
    </source>
</evidence>
<proteinExistence type="inferred from homology"/>
<evidence type="ECO:0000256" key="5">
    <source>
        <dbReference type="ARBA" id="ARBA00023002"/>
    </source>
</evidence>
<dbReference type="Gene3D" id="3.40.109.10">
    <property type="entry name" value="NADH Oxidase"/>
    <property type="match status" value="1"/>
</dbReference>
<dbReference type="EMBL" id="LWDV01000007">
    <property type="protein sequence ID" value="OCL27542.1"/>
    <property type="molecule type" value="Genomic_DNA"/>
</dbReference>
<comment type="cofactor">
    <cofactor evidence="1">
        <name>FMN</name>
        <dbReference type="ChEBI" id="CHEBI:58210"/>
    </cofactor>
</comment>
<dbReference type="Pfam" id="PF00881">
    <property type="entry name" value="Nitroreductase"/>
    <property type="match status" value="1"/>
</dbReference>
<dbReference type="InterPro" id="IPR000415">
    <property type="entry name" value="Nitroreductase-like"/>
</dbReference>
<dbReference type="GO" id="GO:0016491">
    <property type="term" value="F:oxidoreductase activity"/>
    <property type="evidence" value="ECO:0007669"/>
    <property type="project" value="UniProtKB-KW"/>
</dbReference>
<evidence type="ECO:0000313" key="8">
    <source>
        <dbReference type="Proteomes" id="UP000093514"/>
    </source>
</evidence>
<dbReference type="PANTHER" id="PTHR43673:SF2">
    <property type="entry name" value="NITROREDUCTASE"/>
    <property type="match status" value="1"/>
</dbReference>
<dbReference type="SUPFAM" id="SSF55469">
    <property type="entry name" value="FMN-dependent nitroreductase-like"/>
    <property type="match status" value="1"/>
</dbReference>
<dbReference type="AlphaFoldDB" id="A0A1C0AAY4"/>
<accession>A0A1C0AAY4</accession>
<evidence type="ECO:0000259" key="6">
    <source>
        <dbReference type="Pfam" id="PF00881"/>
    </source>
</evidence>
<evidence type="ECO:0000313" key="7">
    <source>
        <dbReference type="EMBL" id="OCL27542.1"/>
    </source>
</evidence>
<dbReference type="OrthoDB" id="9812105at2"/>
<organism evidence="7 8">
    <name type="scientific">Orenia metallireducens</name>
    <dbReference type="NCBI Taxonomy" id="1413210"/>
    <lineage>
        <taxon>Bacteria</taxon>
        <taxon>Bacillati</taxon>
        <taxon>Bacillota</taxon>
        <taxon>Clostridia</taxon>
        <taxon>Halanaerobiales</taxon>
        <taxon>Halobacteroidaceae</taxon>
        <taxon>Orenia</taxon>
    </lineage>
</organism>
<reference evidence="7 8" key="2">
    <citation type="submission" date="2016-08" db="EMBL/GenBank/DDBJ databases">
        <title>Orenia metallireducens sp. nov. strain Z6, a Novel Metal-reducing Firmicute from the Deep Subsurface.</title>
        <authorList>
            <person name="Maxim B.I."/>
            <person name="Kenneth K."/>
            <person name="Flynn T.M."/>
            <person name="Oloughlin E.J."/>
            <person name="Locke R.A."/>
            <person name="Weber J.R."/>
            <person name="Egan S.M."/>
            <person name="Mackie R.I."/>
            <person name="Cann I.K."/>
        </authorList>
    </citation>
    <scope>NUCLEOTIDE SEQUENCE [LARGE SCALE GENOMIC DNA]</scope>
    <source>
        <strain evidence="7 8">Z6</strain>
    </source>
</reference>
<comment type="caution">
    <text evidence="7">The sequence shown here is derived from an EMBL/GenBank/DDBJ whole genome shotgun (WGS) entry which is preliminary data.</text>
</comment>
<gene>
    <name evidence="7" type="ORF">U472_02965</name>
</gene>
<dbReference type="Proteomes" id="UP000093514">
    <property type="component" value="Unassembled WGS sequence"/>
</dbReference>
<evidence type="ECO:0000256" key="3">
    <source>
        <dbReference type="ARBA" id="ARBA00022630"/>
    </source>
</evidence>
<keyword evidence="4" id="KW-0288">FMN</keyword>
<dbReference type="CDD" id="cd20609">
    <property type="entry name" value="nitroreductase"/>
    <property type="match status" value="1"/>
</dbReference>
<feature type="domain" description="Nitroreductase" evidence="6">
    <location>
        <begin position="8"/>
        <end position="61"/>
    </location>
</feature>
<evidence type="ECO:0000256" key="2">
    <source>
        <dbReference type="ARBA" id="ARBA00007118"/>
    </source>
</evidence>
<keyword evidence="5" id="KW-0560">Oxidoreductase</keyword>
<name>A0A1C0AAY4_9FIRM</name>
<comment type="similarity">
    <text evidence="2">Belongs to the nitroreductase family.</text>
</comment>
<protein>
    <submittedName>
        <fullName evidence="7">Nitroreductase</fullName>
    </submittedName>
</protein>
<dbReference type="InterPro" id="IPR029479">
    <property type="entry name" value="Nitroreductase"/>
</dbReference>
<sequence length="172" mass="19500">MEFLKLAKKRYSARKYSSKKVEEEKLLKILEAGRVAPTATNGQPQRLVVVQTEEGLAKLSKGAKIFGAPLAIIVCADHDKTWKRPFDNMDTADIDASIVTDHMMLQATELGLGTVWVCYFDPEVIRKEFNIPENIEPINILVIGYAEGEEVSPDRHNQTRKPLEETVYYETF</sequence>
<keyword evidence="8" id="KW-1185">Reference proteome</keyword>
<dbReference type="RefSeq" id="WP_068715390.1">
    <property type="nucleotide sequence ID" value="NZ_LWDV01000007.1"/>
</dbReference>
<reference evidence="8" key="1">
    <citation type="submission" date="2016-07" db="EMBL/GenBank/DDBJ databases">
        <authorList>
            <person name="Florea S."/>
            <person name="Webb J.S."/>
            <person name="Jaromczyk J."/>
            <person name="Schardl C.L."/>
        </authorList>
    </citation>
    <scope>NUCLEOTIDE SEQUENCE [LARGE SCALE GENOMIC DNA]</scope>
    <source>
        <strain evidence="8">Z6</strain>
    </source>
</reference>
<dbReference type="PANTHER" id="PTHR43673">
    <property type="entry name" value="NAD(P)H NITROREDUCTASE YDGI-RELATED"/>
    <property type="match status" value="1"/>
</dbReference>